<evidence type="ECO:0000313" key="18">
    <source>
        <dbReference type="EMBL" id="AZB73316.1"/>
    </source>
</evidence>
<reference evidence="18 19" key="1">
    <citation type="journal article" date="2018" name="Sci. Rep.">
        <title>Genome Features and Biochemical Characteristics of a Robust, Fast Growing and Naturally Transformable Cyanobacterium Synechococcus elongatus PCC 11801 Isolated from India.</title>
        <authorList>
            <person name="Jaiswal D."/>
            <person name="Sengupta A."/>
            <person name="Sohoni S."/>
            <person name="Sengupta S."/>
            <person name="Phadnavis A.G."/>
            <person name="Pakrasi H.B."/>
            <person name="Wangikar P.P."/>
        </authorList>
    </citation>
    <scope>NUCLEOTIDE SEQUENCE [LARGE SCALE GENOMIC DNA]</scope>
    <source>
        <strain evidence="18 19">PCC 11801</strain>
    </source>
</reference>
<dbReference type="NCBIfam" id="NF010537">
    <property type="entry name" value="PRK13925.1"/>
    <property type="match status" value="1"/>
</dbReference>
<dbReference type="GO" id="GO:0043137">
    <property type="term" value="P:DNA replication, removal of RNA primer"/>
    <property type="evidence" value="ECO:0007669"/>
    <property type="project" value="TreeGrafter"/>
</dbReference>
<evidence type="ECO:0000256" key="11">
    <source>
        <dbReference type="ARBA" id="ARBA00022759"/>
    </source>
</evidence>
<evidence type="ECO:0000256" key="7">
    <source>
        <dbReference type="ARBA" id="ARBA00019179"/>
    </source>
</evidence>
<evidence type="ECO:0000256" key="15">
    <source>
        <dbReference type="PROSITE-ProRule" id="PRU01319"/>
    </source>
</evidence>
<keyword evidence="12 14" id="KW-0378">Hydrolase</keyword>
<evidence type="ECO:0000256" key="14">
    <source>
        <dbReference type="HAMAP-Rule" id="MF_00052"/>
    </source>
</evidence>
<comment type="function">
    <text evidence="3 14 16">Endonuclease that specifically degrades the RNA of RNA-DNA hybrids.</text>
</comment>
<accession>A0AAN1QPU8</accession>
<evidence type="ECO:0000256" key="8">
    <source>
        <dbReference type="ARBA" id="ARBA00022490"/>
    </source>
</evidence>
<feature type="binding site" evidence="14 15">
    <location>
        <position position="25"/>
    </location>
    <ligand>
        <name>a divalent metal cation</name>
        <dbReference type="ChEBI" id="CHEBI:60240"/>
    </ligand>
</feature>
<protein>
    <recommendedName>
        <fullName evidence="7 14">Ribonuclease HII</fullName>
        <shortName evidence="14">RNase HII</shortName>
        <ecNumber evidence="6 14">3.1.26.4</ecNumber>
    </recommendedName>
</protein>
<gene>
    <name evidence="14" type="primary">rnhB</name>
    <name evidence="18" type="ORF">DOP62_11865</name>
</gene>
<keyword evidence="11 14" id="KW-0255">Endonuclease</keyword>
<dbReference type="GO" id="GO:0030145">
    <property type="term" value="F:manganese ion binding"/>
    <property type="evidence" value="ECO:0007669"/>
    <property type="project" value="UniProtKB-UniRule"/>
</dbReference>
<evidence type="ECO:0000256" key="6">
    <source>
        <dbReference type="ARBA" id="ARBA00012180"/>
    </source>
</evidence>
<evidence type="ECO:0000259" key="17">
    <source>
        <dbReference type="PROSITE" id="PS51975"/>
    </source>
</evidence>
<evidence type="ECO:0000256" key="16">
    <source>
        <dbReference type="RuleBase" id="RU003515"/>
    </source>
</evidence>
<evidence type="ECO:0000256" key="3">
    <source>
        <dbReference type="ARBA" id="ARBA00004065"/>
    </source>
</evidence>
<evidence type="ECO:0000256" key="1">
    <source>
        <dbReference type="ARBA" id="ARBA00000077"/>
    </source>
</evidence>
<dbReference type="SUPFAM" id="SSF53098">
    <property type="entry name" value="Ribonuclease H-like"/>
    <property type="match status" value="1"/>
</dbReference>
<dbReference type="EMBL" id="CP030139">
    <property type="protein sequence ID" value="AZB73316.1"/>
    <property type="molecule type" value="Genomic_DNA"/>
</dbReference>
<feature type="domain" description="RNase H type-2" evidence="17">
    <location>
        <begin position="19"/>
        <end position="215"/>
    </location>
</feature>
<dbReference type="EC" id="3.1.26.4" evidence="6 14"/>
<dbReference type="GO" id="GO:0003723">
    <property type="term" value="F:RNA binding"/>
    <property type="evidence" value="ECO:0007669"/>
    <property type="project" value="UniProtKB-UniRule"/>
</dbReference>
<dbReference type="AlphaFoldDB" id="A0AAN1QPU8"/>
<dbReference type="PANTHER" id="PTHR10954">
    <property type="entry name" value="RIBONUCLEASE H2 SUBUNIT A"/>
    <property type="match status" value="1"/>
</dbReference>
<evidence type="ECO:0000313" key="19">
    <source>
        <dbReference type="Proteomes" id="UP000267249"/>
    </source>
</evidence>
<dbReference type="Pfam" id="PF01351">
    <property type="entry name" value="RNase_HII"/>
    <property type="match status" value="1"/>
</dbReference>
<evidence type="ECO:0000256" key="13">
    <source>
        <dbReference type="ARBA" id="ARBA00023211"/>
    </source>
</evidence>
<evidence type="ECO:0000256" key="10">
    <source>
        <dbReference type="ARBA" id="ARBA00022723"/>
    </source>
</evidence>
<sequence>MSPKTRLDTDFFGPGDRWQTVAGIDEVGRGCLFGPVVAAAVVLPEAAIAPLQQAGVTDSKQLSQQRREQLYPLICETAEAVAWGLSSVAEIERWNILQATFLAMRRALAKIDRPLSRCLIDGNQRLPKLELAQTSVVQGDRHCVTIAAASILAKVWRDRLLERLDDRYPDYGLRQHKGYGTAQHRQALLQFGPTPLHRPRFLRSLLQQPKQISLF</sequence>
<evidence type="ECO:0000256" key="12">
    <source>
        <dbReference type="ARBA" id="ARBA00022801"/>
    </source>
</evidence>
<dbReference type="GO" id="GO:0006298">
    <property type="term" value="P:mismatch repair"/>
    <property type="evidence" value="ECO:0007669"/>
    <property type="project" value="TreeGrafter"/>
</dbReference>
<feature type="binding site" evidence="14 15">
    <location>
        <position position="26"/>
    </location>
    <ligand>
        <name>a divalent metal cation</name>
        <dbReference type="ChEBI" id="CHEBI:60240"/>
    </ligand>
</feature>
<dbReference type="CDD" id="cd07182">
    <property type="entry name" value="RNase_HII_bacteria_HII_like"/>
    <property type="match status" value="1"/>
</dbReference>
<dbReference type="GO" id="GO:0032299">
    <property type="term" value="C:ribonuclease H2 complex"/>
    <property type="evidence" value="ECO:0007669"/>
    <property type="project" value="TreeGrafter"/>
</dbReference>
<evidence type="ECO:0000256" key="5">
    <source>
        <dbReference type="ARBA" id="ARBA00007383"/>
    </source>
</evidence>
<keyword evidence="8 14" id="KW-0963">Cytoplasm</keyword>
<dbReference type="GO" id="GO:0005737">
    <property type="term" value="C:cytoplasm"/>
    <property type="evidence" value="ECO:0007669"/>
    <property type="project" value="UniProtKB-SubCell"/>
</dbReference>
<dbReference type="InterPro" id="IPR024567">
    <property type="entry name" value="RNase_HII/HIII_dom"/>
</dbReference>
<keyword evidence="9 14" id="KW-0540">Nuclease</keyword>
<dbReference type="NCBIfam" id="NF000595">
    <property type="entry name" value="PRK00015.1-3"/>
    <property type="match status" value="1"/>
</dbReference>
<comment type="cofactor">
    <cofactor evidence="2">
        <name>Mg(2+)</name>
        <dbReference type="ChEBI" id="CHEBI:18420"/>
    </cofactor>
</comment>
<dbReference type="HAMAP" id="MF_00052_B">
    <property type="entry name" value="RNase_HII_B"/>
    <property type="match status" value="1"/>
</dbReference>
<dbReference type="Gene3D" id="3.30.420.10">
    <property type="entry name" value="Ribonuclease H-like superfamily/Ribonuclease H"/>
    <property type="match status" value="1"/>
</dbReference>
<evidence type="ECO:0000256" key="4">
    <source>
        <dbReference type="ARBA" id="ARBA00004496"/>
    </source>
</evidence>
<dbReference type="PROSITE" id="PS51975">
    <property type="entry name" value="RNASE_H_2"/>
    <property type="match status" value="1"/>
</dbReference>
<comment type="subcellular location">
    <subcellularLocation>
        <location evidence="4 14">Cytoplasm</location>
    </subcellularLocation>
</comment>
<dbReference type="RefSeq" id="WP_208673994.1">
    <property type="nucleotide sequence ID" value="NZ_CP030139.2"/>
</dbReference>
<dbReference type="InterPro" id="IPR036397">
    <property type="entry name" value="RNaseH_sf"/>
</dbReference>
<evidence type="ECO:0000256" key="2">
    <source>
        <dbReference type="ARBA" id="ARBA00001946"/>
    </source>
</evidence>
<dbReference type="PANTHER" id="PTHR10954:SF18">
    <property type="entry name" value="RIBONUCLEASE HII"/>
    <property type="match status" value="1"/>
</dbReference>
<dbReference type="InterPro" id="IPR012337">
    <property type="entry name" value="RNaseH-like_sf"/>
</dbReference>
<comment type="similarity">
    <text evidence="5 14 16">Belongs to the RNase HII family.</text>
</comment>
<keyword evidence="10 14" id="KW-0479">Metal-binding</keyword>
<dbReference type="Proteomes" id="UP000267249">
    <property type="component" value="Chromosome"/>
</dbReference>
<evidence type="ECO:0000256" key="9">
    <source>
        <dbReference type="ARBA" id="ARBA00022722"/>
    </source>
</evidence>
<dbReference type="InterPro" id="IPR001352">
    <property type="entry name" value="RNase_HII/HIII"/>
</dbReference>
<comment type="cofactor">
    <cofactor evidence="14 15">
        <name>Mn(2+)</name>
        <dbReference type="ChEBI" id="CHEBI:29035"/>
    </cofactor>
    <cofactor evidence="14 15">
        <name>Mg(2+)</name>
        <dbReference type="ChEBI" id="CHEBI:18420"/>
    </cofactor>
    <text evidence="14 15">Manganese or magnesium. Binds 1 divalent metal ion per monomer in the absence of substrate. May bind a second metal ion after substrate binding.</text>
</comment>
<dbReference type="GO" id="GO:0004523">
    <property type="term" value="F:RNA-DNA hybrid ribonuclease activity"/>
    <property type="evidence" value="ECO:0007669"/>
    <property type="project" value="UniProtKB-UniRule"/>
</dbReference>
<feature type="binding site" evidence="14 15">
    <location>
        <position position="121"/>
    </location>
    <ligand>
        <name>a divalent metal cation</name>
        <dbReference type="ChEBI" id="CHEBI:60240"/>
    </ligand>
</feature>
<dbReference type="InterPro" id="IPR022898">
    <property type="entry name" value="RNase_HII"/>
</dbReference>
<name>A0AAN1QPU8_SYNEL</name>
<organism evidence="18 19">
    <name type="scientific">Synechococcus elongatus PCC 11801</name>
    <dbReference type="NCBI Taxonomy" id="2219813"/>
    <lineage>
        <taxon>Bacteria</taxon>
        <taxon>Bacillati</taxon>
        <taxon>Cyanobacteriota</taxon>
        <taxon>Cyanophyceae</taxon>
        <taxon>Synechococcales</taxon>
        <taxon>Synechococcaceae</taxon>
        <taxon>Synechococcus</taxon>
    </lineage>
</organism>
<comment type="catalytic activity">
    <reaction evidence="1 14 15 16">
        <text>Endonucleolytic cleavage to 5'-phosphomonoester.</text>
        <dbReference type="EC" id="3.1.26.4"/>
    </reaction>
</comment>
<keyword evidence="13 14" id="KW-0464">Manganese</keyword>
<proteinExistence type="inferred from homology"/>